<reference evidence="1 2" key="1">
    <citation type="submission" date="2022-09" db="EMBL/GenBank/DDBJ databases">
        <authorList>
            <person name="Palmer J.M."/>
        </authorList>
    </citation>
    <scope>NUCLEOTIDE SEQUENCE [LARGE SCALE GENOMIC DNA]</scope>
    <source>
        <strain evidence="1 2">DSM 7382</strain>
    </source>
</reference>
<dbReference type="EMBL" id="JASBNA010000006">
    <property type="protein sequence ID" value="KAK7691124.1"/>
    <property type="molecule type" value="Genomic_DNA"/>
</dbReference>
<name>A0AAW0GH83_9APHY</name>
<evidence type="ECO:0008006" key="3">
    <source>
        <dbReference type="Google" id="ProtNLM"/>
    </source>
</evidence>
<comment type="caution">
    <text evidence="1">The sequence shown here is derived from an EMBL/GenBank/DDBJ whole genome shotgun (WGS) entry which is preliminary data.</text>
</comment>
<organism evidence="1 2">
    <name type="scientific">Cerrena zonata</name>
    <dbReference type="NCBI Taxonomy" id="2478898"/>
    <lineage>
        <taxon>Eukaryota</taxon>
        <taxon>Fungi</taxon>
        <taxon>Dikarya</taxon>
        <taxon>Basidiomycota</taxon>
        <taxon>Agaricomycotina</taxon>
        <taxon>Agaricomycetes</taxon>
        <taxon>Polyporales</taxon>
        <taxon>Cerrenaceae</taxon>
        <taxon>Cerrena</taxon>
    </lineage>
</organism>
<dbReference type="Proteomes" id="UP001385951">
    <property type="component" value="Unassembled WGS sequence"/>
</dbReference>
<proteinExistence type="predicted"/>
<sequence length="91" mass="10573">MEDTDLQINWSRMNEIFENIATKLGIQDPSTSAIEWCISTYEKNFLDFERHLRSVFSRSSTQGQGGMGMPTLIAYSITHTLRRILLWTMLQ</sequence>
<evidence type="ECO:0000313" key="2">
    <source>
        <dbReference type="Proteomes" id="UP001385951"/>
    </source>
</evidence>
<keyword evidence="2" id="KW-1185">Reference proteome</keyword>
<gene>
    <name evidence="1" type="ORF">QCA50_006227</name>
</gene>
<dbReference type="AlphaFoldDB" id="A0AAW0GH83"/>
<accession>A0AAW0GH83</accession>
<protein>
    <recommendedName>
        <fullName evidence="3">Reverse transcriptase domain-containing protein</fullName>
    </recommendedName>
</protein>
<evidence type="ECO:0000313" key="1">
    <source>
        <dbReference type="EMBL" id="KAK7691124.1"/>
    </source>
</evidence>